<evidence type="ECO:0000259" key="2">
    <source>
        <dbReference type="Pfam" id="PF00487"/>
    </source>
</evidence>
<accession>A0A3D8Y7V2</accession>
<dbReference type="InterPro" id="IPR012171">
    <property type="entry name" value="Fatty_acid_desaturase"/>
</dbReference>
<reference evidence="3 4" key="1">
    <citation type="submission" date="2018-07" db="EMBL/GenBank/DDBJ databases">
        <title>Dyadobacter roseus sp. nov., isolated from rose rhizosphere soil.</title>
        <authorList>
            <person name="Chen L."/>
        </authorList>
    </citation>
    <scope>NUCLEOTIDE SEQUENCE [LARGE SCALE GENOMIC DNA]</scope>
    <source>
        <strain evidence="3 4">RS19</strain>
    </source>
</reference>
<dbReference type="GO" id="GO:0008610">
    <property type="term" value="P:lipid biosynthetic process"/>
    <property type="evidence" value="ECO:0007669"/>
    <property type="project" value="UniProtKB-ARBA"/>
</dbReference>
<keyword evidence="4" id="KW-1185">Reference proteome</keyword>
<dbReference type="OrthoDB" id="104711at2"/>
<sequence length="377" mass="42851">MQYQKIKFSNKDKSVFFPVLRQRIDHHFSSNNICKSGGKGIKYKALFMLSLYLIPYALILSGNFSNMINLALAVIMGLGVAGVGMSVMHDAIHGSLATSKLWNKFFGASIYLLGGNAYNWEVQHNRLHHTYTNIHEVDEDITGKFLLRLSFQEKYKSIHRFQHIYAFFLYSLMTISFLWKDFKEISLFNKMAESGMTKPFPKKELATLIISKIGYVIFILAIPMYFLPISFGQWLLGFLAMHFTSGIILSTVFQMAHVVEGVHQPEPDETGCVENAWAVHQLQTTSNFAGKSKLLSWYIGGLDYQIEHHLFPSISHVHYHAISPIVRATALEFGYDYNAKKNFITALGSHIRMLRSMGYPFPPAVFAQQPEEVSVPA</sequence>
<gene>
    <name evidence="3" type="ORF">DSL64_18905</name>
</gene>
<feature type="domain" description="Fatty acid desaturase" evidence="2">
    <location>
        <begin position="69"/>
        <end position="338"/>
    </location>
</feature>
<proteinExistence type="predicted"/>
<organism evidence="3 4">
    <name type="scientific">Dyadobacter luteus</name>
    <dbReference type="NCBI Taxonomy" id="2259619"/>
    <lineage>
        <taxon>Bacteria</taxon>
        <taxon>Pseudomonadati</taxon>
        <taxon>Bacteroidota</taxon>
        <taxon>Cytophagia</taxon>
        <taxon>Cytophagales</taxon>
        <taxon>Spirosomataceae</taxon>
        <taxon>Dyadobacter</taxon>
    </lineage>
</organism>
<keyword evidence="1" id="KW-0472">Membrane</keyword>
<dbReference type="Pfam" id="PF00487">
    <property type="entry name" value="FA_desaturase"/>
    <property type="match status" value="1"/>
</dbReference>
<keyword evidence="1" id="KW-0812">Transmembrane</keyword>
<dbReference type="PIRSF" id="PIRSF015921">
    <property type="entry name" value="FA_sphinglp_des"/>
    <property type="match status" value="1"/>
</dbReference>
<comment type="caution">
    <text evidence="3">The sequence shown here is derived from an EMBL/GenBank/DDBJ whole genome shotgun (WGS) entry which is preliminary data.</text>
</comment>
<name>A0A3D8Y7V2_9BACT</name>
<dbReference type="Proteomes" id="UP000256373">
    <property type="component" value="Unassembled WGS sequence"/>
</dbReference>
<protein>
    <submittedName>
        <fullName evidence="3">Acyl-CoA desaturase</fullName>
    </submittedName>
</protein>
<feature type="transmembrane region" description="Helical" evidence="1">
    <location>
        <begin position="233"/>
        <end position="253"/>
    </location>
</feature>
<evidence type="ECO:0000256" key="1">
    <source>
        <dbReference type="SAM" id="Phobius"/>
    </source>
</evidence>
<dbReference type="EMBL" id="QNUL01000017">
    <property type="protein sequence ID" value="REA59093.1"/>
    <property type="molecule type" value="Genomic_DNA"/>
</dbReference>
<dbReference type="CDD" id="cd03506">
    <property type="entry name" value="Delta6-FADS-like"/>
    <property type="match status" value="1"/>
</dbReference>
<dbReference type="GO" id="GO:0016020">
    <property type="term" value="C:membrane"/>
    <property type="evidence" value="ECO:0007669"/>
    <property type="project" value="TreeGrafter"/>
</dbReference>
<dbReference type="InterPro" id="IPR005804">
    <property type="entry name" value="FA_desaturase_dom"/>
</dbReference>
<dbReference type="AlphaFoldDB" id="A0A3D8Y7V2"/>
<evidence type="ECO:0000313" key="4">
    <source>
        <dbReference type="Proteomes" id="UP000256373"/>
    </source>
</evidence>
<feature type="transmembrane region" description="Helical" evidence="1">
    <location>
        <begin position="164"/>
        <end position="182"/>
    </location>
</feature>
<dbReference type="GO" id="GO:0016717">
    <property type="term" value="F:oxidoreductase activity, acting on paired donors, with oxidation of a pair of donors resulting in the reduction of molecular oxygen to two molecules of water"/>
    <property type="evidence" value="ECO:0007669"/>
    <property type="project" value="TreeGrafter"/>
</dbReference>
<feature type="transmembrane region" description="Helical" evidence="1">
    <location>
        <begin position="45"/>
        <end position="64"/>
    </location>
</feature>
<feature type="transmembrane region" description="Helical" evidence="1">
    <location>
        <begin position="205"/>
        <end position="227"/>
    </location>
</feature>
<dbReference type="PANTHER" id="PTHR19353:SF19">
    <property type="entry name" value="DELTA(5) FATTY ACID DESATURASE C-RELATED"/>
    <property type="match status" value="1"/>
</dbReference>
<dbReference type="PANTHER" id="PTHR19353">
    <property type="entry name" value="FATTY ACID DESATURASE 2"/>
    <property type="match status" value="1"/>
</dbReference>
<evidence type="ECO:0000313" key="3">
    <source>
        <dbReference type="EMBL" id="REA59093.1"/>
    </source>
</evidence>
<feature type="transmembrane region" description="Helical" evidence="1">
    <location>
        <begin position="70"/>
        <end position="89"/>
    </location>
</feature>
<keyword evidence="1" id="KW-1133">Transmembrane helix</keyword>